<name>A0AAN7E8Y2_QUERU</name>
<keyword evidence="2" id="KW-1185">Reference proteome</keyword>
<evidence type="ECO:0000313" key="1">
    <source>
        <dbReference type="EMBL" id="KAK4566179.1"/>
    </source>
</evidence>
<dbReference type="Proteomes" id="UP001324115">
    <property type="component" value="Unassembled WGS sequence"/>
</dbReference>
<proteinExistence type="predicted"/>
<accession>A0AAN7E8Y2</accession>
<dbReference type="AlphaFoldDB" id="A0AAN7E8Y2"/>
<protein>
    <submittedName>
        <fullName evidence="1">Uncharacterized protein</fullName>
    </submittedName>
</protein>
<organism evidence="1 2">
    <name type="scientific">Quercus rubra</name>
    <name type="common">Northern red oak</name>
    <name type="synonym">Quercus borealis</name>
    <dbReference type="NCBI Taxonomy" id="3512"/>
    <lineage>
        <taxon>Eukaryota</taxon>
        <taxon>Viridiplantae</taxon>
        <taxon>Streptophyta</taxon>
        <taxon>Embryophyta</taxon>
        <taxon>Tracheophyta</taxon>
        <taxon>Spermatophyta</taxon>
        <taxon>Magnoliopsida</taxon>
        <taxon>eudicotyledons</taxon>
        <taxon>Gunneridae</taxon>
        <taxon>Pentapetalae</taxon>
        <taxon>rosids</taxon>
        <taxon>fabids</taxon>
        <taxon>Fagales</taxon>
        <taxon>Fagaceae</taxon>
        <taxon>Quercus</taxon>
    </lineage>
</organism>
<gene>
    <name evidence="1" type="ORF">RGQ29_002414</name>
</gene>
<sequence>MYLQVLIGCTYHHSQCIKNLDNSSTFQILCYGFLT</sequence>
<dbReference type="EMBL" id="JAXUIC010000010">
    <property type="protein sequence ID" value="KAK4566179.1"/>
    <property type="molecule type" value="Genomic_DNA"/>
</dbReference>
<comment type="caution">
    <text evidence="1">The sequence shown here is derived from an EMBL/GenBank/DDBJ whole genome shotgun (WGS) entry which is preliminary data.</text>
</comment>
<evidence type="ECO:0000313" key="2">
    <source>
        <dbReference type="Proteomes" id="UP001324115"/>
    </source>
</evidence>
<reference evidence="1 2" key="1">
    <citation type="journal article" date="2023" name="G3 (Bethesda)">
        <title>A haplotype-resolved chromosome-scale genome for Quercus rubra L. provides insights into the genetics of adaptive traits for red oak species.</title>
        <authorList>
            <person name="Kapoor B."/>
            <person name="Jenkins J."/>
            <person name="Schmutz J."/>
            <person name="Zhebentyayeva T."/>
            <person name="Kuelheim C."/>
            <person name="Coggeshall M."/>
            <person name="Heim C."/>
            <person name="Lasky J.R."/>
            <person name="Leites L."/>
            <person name="Islam-Faridi N."/>
            <person name="Romero-Severson J."/>
            <person name="DeLeo V.L."/>
            <person name="Lucas S.M."/>
            <person name="Lazic D."/>
            <person name="Gailing O."/>
            <person name="Carlson J."/>
            <person name="Staton M."/>
        </authorList>
    </citation>
    <scope>NUCLEOTIDE SEQUENCE [LARGE SCALE GENOMIC DNA]</scope>
    <source>
        <strain evidence="1">Pseudo-F2</strain>
    </source>
</reference>